<dbReference type="InterPro" id="IPR020615">
    <property type="entry name" value="Thiolase_acyl_enz_int_AS"/>
</dbReference>
<proteinExistence type="inferred from homology"/>
<reference evidence="7" key="1">
    <citation type="journal article" date="2023" name="Insect Mol. Biol.">
        <title>Genome sequencing provides insights into the evolution of gene families encoding plant cell wall-degrading enzymes in longhorned beetles.</title>
        <authorList>
            <person name="Shin N.R."/>
            <person name="Okamura Y."/>
            <person name="Kirsch R."/>
            <person name="Pauchet Y."/>
        </authorList>
    </citation>
    <scope>NUCLEOTIDE SEQUENCE</scope>
    <source>
        <strain evidence="7">AMC_N1</strain>
    </source>
</reference>
<dbReference type="InterPro" id="IPR020616">
    <property type="entry name" value="Thiolase_N"/>
</dbReference>
<evidence type="ECO:0000313" key="7">
    <source>
        <dbReference type="EMBL" id="KAJ8957987.1"/>
    </source>
</evidence>
<protein>
    <recommendedName>
        <fullName evidence="9">Acetyl-CoA acetyltransferase</fullName>
    </recommendedName>
</protein>
<dbReference type="InterPro" id="IPR020617">
    <property type="entry name" value="Thiolase_C"/>
</dbReference>
<dbReference type="NCBIfam" id="TIGR01930">
    <property type="entry name" value="AcCoA-C-Actrans"/>
    <property type="match status" value="1"/>
</dbReference>
<dbReference type="PROSITE" id="PS00098">
    <property type="entry name" value="THIOLASE_1"/>
    <property type="match status" value="1"/>
</dbReference>
<dbReference type="InterPro" id="IPR002155">
    <property type="entry name" value="Thiolase"/>
</dbReference>
<evidence type="ECO:0008006" key="9">
    <source>
        <dbReference type="Google" id="ProtNLM"/>
    </source>
</evidence>
<dbReference type="Pfam" id="PF02803">
    <property type="entry name" value="Thiolase_C"/>
    <property type="match status" value="1"/>
</dbReference>
<feature type="domain" description="Thiolase N-terminal" evidence="5">
    <location>
        <begin position="4"/>
        <end position="115"/>
    </location>
</feature>
<dbReference type="InterPro" id="IPR016039">
    <property type="entry name" value="Thiolase-like"/>
</dbReference>
<evidence type="ECO:0000313" key="8">
    <source>
        <dbReference type="Proteomes" id="UP001162162"/>
    </source>
</evidence>
<keyword evidence="3 4" id="KW-0012">Acyltransferase</keyword>
<dbReference type="Pfam" id="PF00108">
    <property type="entry name" value="Thiolase_N"/>
    <property type="match status" value="2"/>
</dbReference>
<dbReference type="SUPFAM" id="SSF53901">
    <property type="entry name" value="Thiolase-like"/>
    <property type="match status" value="2"/>
</dbReference>
<evidence type="ECO:0000259" key="5">
    <source>
        <dbReference type="Pfam" id="PF00108"/>
    </source>
</evidence>
<evidence type="ECO:0000256" key="1">
    <source>
        <dbReference type="ARBA" id="ARBA00010982"/>
    </source>
</evidence>
<gene>
    <name evidence="7" type="ORF">NQ318_001989</name>
</gene>
<name>A0AAV8Z2V0_9CUCU</name>
<dbReference type="AlphaFoldDB" id="A0AAV8Z2V0"/>
<organism evidence="7 8">
    <name type="scientific">Aromia moschata</name>
    <dbReference type="NCBI Taxonomy" id="1265417"/>
    <lineage>
        <taxon>Eukaryota</taxon>
        <taxon>Metazoa</taxon>
        <taxon>Ecdysozoa</taxon>
        <taxon>Arthropoda</taxon>
        <taxon>Hexapoda</taxon>
        <taxon>Insecta</taxon>
        <taxon>Pterygota</taxon>
        <taxon>Neoptera</taxon>
        <taxon>Endopterygota</taxon>
        <taxon>Coleoptera</taxon>
        <taxon>Polyphaga</taxon>
        <taxon>Cucujiformia</taxon>
        <taxon>Chrysomeloidea</taxon>
        <taxon>Cerambycidae</taxon>
        <taxon>Cerambycinae</taxon>
        <taxon>Callichromatini</taxon>
        <taxon>Aromia</taxon>
    </lineage>
</organism>
<keyword evidence="8" id="KW-1185">Reference proteome</keyword>
<sequence>MSEVFIISGCRTAIGNFQGQFDKFSAAELGAVAISEAVTRAQLSPQDVDQVVMGQVLTAGQGQNPARQAAVKSQIPFTSPAYTVNMMCGSGLKAVALGYQAIRSGDCNIVIGRGCRLGPLNLCDTLLTDGLTDVFNNVHMGNTALGEKYGISREAQDEYACRSQNKAEGAIKNNFFDKEIVGVPEKRTGKVLDKDEFPRFGTTVETLTKLRPCFDPSGSVTAGNASGINDGAAAVLLCSEQTVNKKGLKPMAKILGFAEVGVEPLCMGTGPIGAVLNVLKKVGWSKEEVDLYELNEAFAVQSIVVNESLGLDPAKINITGAQ</sequence>
<dbReference type="Proteomes" id="UP001162162">
    <property type="component" value="Unassembled WGS sequence"/>
</dbReference>
<keyword evidence="2 4" id="KW-0808">Transferase</keyword>
<dbReference type="PANTHER" id="PTHR18919:SF107">
    <property type="entry name" value="ACETYL-COA ACETYLTRANSFERASE, CYTOSOLIC"/>
    <property type="match status" value="1"/>
</dbReference>
<dbReference type="CDD" id="cd00751">
    <property type="entry name" value="thiolase"/>
    <property type="match status" value="1"/>
</dbReference>
<comment type="similarity">
    <text evidence="1 4">Belongs to the thiolase-like superfamily. Thiolase family.</text>
</comment>
<dbReference type="EMBL" id="JAPWTK010000020">
    <property type="protein sequence ID" value="KAJ8957987.1"/>
    <property type="molecule type" value="Genomic_DNA"/>
</dbReference>
<dbReference type="Gene3D" id="3.40.47.10">
    <property type="match status" value="2"/>
</dbReference>
<evidence type="ECO:0000256" key="2">
    <source>
        <dbReference type="ARBA" id="ARBA00022679"/>
    </source>
</evidence>
<evidence type="ECO:0000256" key="3">
    <source>
        <dbReference type="ARBA" id="ARBA00023315"/>
    </source>
</evidence>
<dbReference type="PANTHER" id="PTHR18919">
    <property type="entry name" value="ACETYL-COA C-ACYLTRANSFERASE"/>
    <property type="match status" value="1"/>
</dbReference>
<evidence type="ECO:0000256" key="4">
    <source>
        <dbReference type="RuleBase" id="RU003557"/>
    </source>
</evidence>
<evidence type="ECO:0000259" key="6">
    <source>
        <dbReference type="Pfam" id="PF02803"/>
    </source>
</evidence>
<dbReference type="GO" id="GO:0016747">
    <property type="term" value="F:acyltransferase activity, transferring groups other than amino-acyl groups"/>
    <property type="evidence" value="ECO:0007669"/>
    <property type="project" value="InterPro"/>
</dbReference>
<comment type="caution">
    <text evidence="7">The sequence shown here is derived from an EMBL/GenBank/DDBJ whole genome shotgun (WGS) entry which is preliminary data.</text>
</comment>
<feature type="domain" description="Thiolase C-terminal" evidence="6">
    <location>
        <begin position="248"/>
        <end position="320"/>
    </location>
</feature>
<feature type="domain" description="Thiolase N-terminal" evidence="5">
    <location>
        <begin position="120"/>
        <end position="241"/>
    </location>
</feature>
<accession>A0AAV8Z2V0</accession>